<dbReference type="InterPro" id="IPR009922">
    <property type="entry name" value="DUF1457"/>
</dbReference>
<proteinExistence type="predicted"/>
<name>A0A8G2EVL2_9PROT</name>
<protein>
    <submittedName>
        <fullName evidence="1">PAS domain-containing protein</fullName>
    </submittedName>
</protein>
<gene>
    <name evidence="1" type="ORF">SAMN05660686_01030</name>
</gene>
<dbReference type="OrthoDB" id="8478830at2"/>
<dbReference type="Proteomes" id="UP000198615">
    <property type="component" value="Unassembled WGS sequence"/>
</dbReference>
<dbReference type="AlphaFoldDB" id="A0A8G2EVL2"/>
<organism evidence="1 2">
    <name type="scientific">Thalassobaculum litoreum DSM 18839</name>
    <dbReference type="NCBI Taxonomy" id="1123362"/>
    <lineage>
        <taxon>Bacteria</taxon>
        <taxon>Pseudomonadati</taxon>
        <taxon>Pseudomonadota</taxon>
        <taxon>Alphaproteobacteria</taxon>
        <taxon>Rhodospirillales</taxon>
        <taxon>Thalassobaculaceae</taxon>
        <taxon>Thalassobaculum</taxon>
    </lineage>
</organism>
<dbReference type="RefSeq" id="WP_093148627.1">
    <property type="nucleotide sequence ID" value="NZ_FNBW01000002.1"/>
</dbReference>
<dbReference type="EMBL" id="FNBW01000002">
    <property type="protein sequence ID" value="SDF32043.1"/>
    <property type="molecule type" value="Genomic_DNA"/>
</dbReference>
<evidence type="ECO:0000313" key="2">
    <source>
        <dbReference type="Proteomes" id="UP000198615"/>
    </source>
</evidence>
<comment type="caution">
    <text evidence="1">The sequence shown here is derived from an EMBL/GenBank/DDBJ whole genome shotgun (WGS) entry which is preliminary data.</text>
</comment>
<reference evidence="1 2" key="1">
    <citation type="submission" date="2016-10" db="EMBL/GenBank/DDBJ databases">
        <authorList>
            <person name="Varghese N."/>
            <person name="Submissions S."/>
        </authorList>
    </citation>
    <scope>NUCLEOTIDE SEQUENCE [LARGE SCALE GENOMIC DNA]</scope>
    <source>
        <strain evidence="1 2">DSM 18839</strain>
    </source>
</reference>
<keyword evidence="2" id="KW-1185">Reference proteome</keyword>
<accession>A0A8G2EVL2</accession>
<dbReference type="Pfam" id="PF07310">
    <property type="entry name" value="PAS_5"/>
    <property type="match status" value="1"/>
</dbReference>
<sequence length="203" mass="23291">MALRESWPGAFLGEPPARDMRLEAERVATGLVEGDRRELDRLFDTMDSNAPELVWSPDQAELSCDILGFLRRYWIERKRGDDLPLSSGIDAMDLVPALGYVMLMEPMDGGSDFLYRVYGSRIVDYSKTEMTGKRVWDVPSPLVAAYFMATYKAVCIRREPLYTFHRSRLAQFHAQWERLILPFANADGQIDRLLVGNVPRLQR</sequence>
<evidence type="ECO:0000313" key="1">
    <source>
        <dbReference type="EMBL" id="SDF32043.1"/>
    </source>
</evidence>